<proteinExistence type="predicted"/>
<accession>A0A6A6HQD3</accession>
<dbReference type="Proteomes" id="UP000800092">
    <property type="component" value="Unassembled WGS sequence"/>
</dbReference>
<sequence length="197" mass="22831">MDDVLRQWDNQSKLTRAAHYRDTEGSPMANNIKRSRKELRIHQRSGRLVTWDDAVMFFSRYDRAISELLQGHGVSKDQEILNGPHRGTEKGNPIFAGRTGRPPPEFRSPLVLLSIVGTAEGSIHQSDHQVEVHRSYLSFRSRSNHKVSCYVRMSIQQPARCLPWRPNTLDHIMRCTEYQHPVLSYDNSHLKVFWAVE</sequence>
<dbReference type="EMBL" id="ML991772">
    <property type="protein sequence ID" value="KAF2239650.1"/>
    <property type="molecule type" value="Genomic_DNA"/>
</dbReference>
<organism evidence="1 2">
    <name type="scientific">Viridothelium virens</name>
    <name type="common">Speckled blister lichen</name>
    <name type="synonym">Trypethelium virens</name>
    <dbReference type="NCBI Taxonomy" id="1048519"/>
    <lineage>
        <taxon>Eukaryota</taxon>
        <taxon>Fungi</taxon>
        <taxon>Dikarya</taxon>
        <taxon>Ascomycota</taxon>
        <taxon>Pezizomycotina</taxon>
        <taxon>Dothideomycetes</taxon>
        <taxon>Dothideomycetes incertae sedis</taxon>
        <taxon>Trypetheliales</taxon>
        <taxon>Trypetheliaceae</taxon>
        <taxon>Viridothelium</taxon>
    </lineage>
</organism>
<name>A0A6A6HQD3_VIRVR</name>
<evidence type="ECO:0000313" key="1">
    <source>
        <dbReference type="EMBL" id="KAF2239650.1"/>
    </source>
</evidence>
<keyword evidence="2" id="KW-1185">Reference proteome</keyword>
<dbReference type="AlphaFoldDB" id="A0A6A6HQD3"/>
<gene>
    <name evidence="1" type="ORF">EV356DRAFT_106426</name>
</gene>
<protein>
    <submittedName>
        <fullName evidence="1">Uncharacterized protein</fullName>
    </submittedName>
</protein>
<evidence type="ECO:0000313" key="2">
    <source>
        <dbReference type="Proteomes" id="UP000800092"/>
    </source>
</evidence>
<reference evidence="1" key="1">
    <citation type="journal article" date="2020" name="Stud. Mycol.">
        <title>101 Dothideomycetes genomes: a test case for predicting lifestyles and emergence of pathogens.</title>
        <authorList>
            <person name="Haridas S."/>
            <person name="Albert R."/>
            <person name="Binder M."/>
            <person name="Bloem J."/>
            <person name="Labutti K."/>
            <person name="Salamov A."/>
            <person name="Andreopoulos B."/>
            <person name="Baker S."/>
            <person name="Barry K."/>
            <person name="Bills G."/>
            <person name="Bluhm B."/>
            <person name="Cannon C."/>
            <person name="Castanera R."/>
            <person name="Culley D."/>
            <person name="Daum C."/>
            <person name="Ezra D."/>
            <person name="Gonzalez J."/>
            <person name="Henrissat B."/>
            <person name="Kuo A."/>
            <person name="Liang C."/>
            <person name="Lipzen A."/>
            <person name="Lutzoni F."/>
            <person name="Magnuson J."/>
            <person name="Mondo S."/>
            <person name="Nolan M."/>
            <person name="Ohm R."/>
            <person name="Pangilinan J."/>
            <person name="Park H.-J."/>
            <person name="Ramirez L."/>
            <person name="Alfaro M."/>
            <person name="Sun H."/>
            <person name="Tritt A."/>
            <person name="Yoshinaga Y."/>
            <person name="Zwiers L.-H."/>
            <person name="Turgeon B."/>
            <person name="Goodwin S."/>
            <person name="Spatafora J."/>
            <person name="Crous P."/>
            <person name="Grigoriev I."/>
        </authorList>
    </citation>
    <scope>NUCLEOTIDE SEQUENCE</scope>
    <source>
        <strain evidence="1">Tuck. ex Michener</strain>
    </source>
</reference>